<dbReference type="EMBL" id="SSTG01000137">
    <property type="protein sequence ID" value="THG45299.1"/>
    <property type="molecule type" value="Genomic_DNA"/>
</dbReference>
<keyword evidence="2" id="KW-1185">Reference proteome</keyword>
<evidence type="ECO:0000313" key="2">
    <source>
        <dbReference type="Proteomes" id="UP000305401"/>
    </source>
</evidence>
<sequence length="371" mass="41073">MKIVVIGTRGIPEIQGGVETHCQELYPRIAAMGHDVTVIRRKPYVNSENRMRTYKGVWLADMYAPRKKSLEAIVHTALAVIKARTMNPDILHLHAVGPALMVPLARLLGMKVVMTNHGPDYERQKWGRAAKAVIKLGERLGTRYSNRIIVISKVISSILANNYGRHDSTLIYNGVNTPEPAKDTGSINALGLSGGDYILAMGRFVKEKGFNDLINAYKMLPAEIRSRFKLVIAGNADHADRYSDSLHKLGNETEGVIMPGFVRGEVRHQLLSHAALFAMPSYHEGLPIALLEALSYHLDVAVSNIPANCIDPLCRFSDFYQVGDTEGLASLINKKLSDTDAGKPARRNYNLAPYNWDNIAASTVELYRTLL</sequence>
<evidence type="ECO:0000313" key="1">
    <source>
        <dbReference type="EMBL" id="THG45299.1"/>
    </source>
</evidence>
<name>A0AC61S4I1_9BACT</name>
<gene>
    <name evidence="1" type="ORF">E5990_09120</name>
</gene>
<reference evidence="1" key="1">
    <citation type="submission" date="2019-04" db="EMBL/GenBank/DDBJ databases">
        <title>Microbes associate with the intestines of laboratory mice.</title>
        <authorList>
            <person name="Navarre W."/>
            <person name="Wong E."/>
            <person name="Huang K.C."/>
            <person name="Tropini C."/>
            <person name="Ng K."/>
            <person name="Yu B."/>
        </authorList>
    </citation>
    <scope>NUCLEOTIDE SEQUENCE</scope>
    <source>
        <strain evidence="1">NM86_A22</strain>
    </source>
</reference>
<protein>
    <submittedName>
        <fullName evidence="1">Glycosyltransferase family 4 protein</fullName>
    </submittedName>
</protein>
<organism evidence="1 2">
    <name type="scientific">Muribaculum caecicola</name>
    <dbReference type="NCBI Taxonomy" id="3038144"/>
    <lineage>
        <taxon>Bacteria</taxon>
        <taxon>Pseudomonadati</taxon>
        <taxon>Bacteroidota</taxon>
        <taxon>Bacteroidia</taxon>
        <taxon>Bacteroidales</taxon>
        <taxon>Muribaculaceae</taxon>
        <taxon>Muribaculum</taxon>
    </lineage>
</organism>
<dbReference type="Proteomes" id="UP000305401">
    <property type="component" value="Unassembled WGS sequence"/>
</dbReference>
<comment type="caution">
    <text evidence="1">The sequence shown here is derived from an EMBL/GenBank/DDBJ whole genome shotgun (WGS) entry which is preliminary data.</text>
</comment>
<accession>A0AC61S4I1</accession>
<proteinExistence type="predicted"/>